<gene>
    <name evidence="1" type="ORF">MENTE1834_LOCUS3746</name>
</gene>
<name>A0ACB0XUR9_MELEN</name>
<protein>
    <submittedName>
        <fullName evidence="1">Uncharacterized protein</fullName>
    </submittedName>
</protein>
<sequence length="153" mass="18101">MRKKTKIFKIKNFFLNFFTYRLADALHCGTSSSEIWMIFQNAFFQVDVQLWQHGMVWSGWCDLGAFSCGWWKNMLLNGGRTCFEWWKNMIWGLSTAVWWTGRICYWVVEGIWAAVGWWKNMPLNGGRTCIGWWKKMLLVVAEDAHFGCKFAMI</sequence>
<evidence type="ECO:0000313" key="1">
    <source>
        <dbReference type="EMBL" id="CAK5018165.1"/>
    </source>
</evidence>
<dbReference type="EMBL" id="CAVMJV010000003">
    <property type="protein sequence ID" value="CAK5018165.1"/>
    <property type="molecule type" value="Genomic_DNA"/>
</dbReference>
<evidence type="ECO:0000313" key="2">
    <source>
        <dbReference type="Proteomes" id="UP001497535"/>
    </source>
</evidence>
<proteinExistence type="predicted"/>
<dbReference type="Proteomes" id="UP001497535">
    <property type="component" value="Unassembled WGS sequence"/>
</dbReference>
<organism evidence="1 2">
    <name type="scientific">Meloidogyne enterolobii</name>
    <name type="common">Root-knot nematode worm</name>
    <name type="synonym">Meloidogyne mayaguensis</name>
    <dbReference type="NCBI Taxonomy" id="390850"/>
    <lineage>
        <taxon>Eukaryota</taxon>
        <taxon>Metazoa</taxon>
        <taxon>Ecdysozoa</taxon>
        <taxon>Nematoda</taxon>
        <taxon>Chromadorea</taxon>
        <taxon>Rhabditida</taxon>
        <taxon>Tylenchina</taxon>
        <taxon>Tylenchomorpha</taxon>
        <taxon>Tylenchoidea</taxon>
        <taxon>Meloidogynidae</taxon>
        <taxon>Meloidogyninae</taxon>
        <taxon>Meloidogyne</taxon>
    </lineage>
</organism>
<comment type="caution">
    <text evidence="1">The sequence shown here is derived from an EMBL/GenBank/DDBJ whole genome shotgun (WGS) entry which is preliminary data.</text>
</comment>
<keyword evidence="2" id="KW-1185">Reference proteome</keyword>
<accession>A0ACB0XUR9</accession>
<reference evidence="1" key="1">
    <citation type="submission" date="2023-11" db="EMBL/GenBank/DDBJ databases">
        <authorList>
            <person name="Poullet M."/>
        </authorList>
    </citation>
    <scope>NUCLEOTIDE SEQUENCE</scope>
    <source>
        <strain evidence="1">E1834</strain>
    </source>
</reference>